<feature type="domain" description="HTH lacI-type" evidence="4">
    <location>
        <begin position="4"/>
        <end position="58"/>
    </location>
</feature>
<comment type="caution">
    <text evidence="5">The sequence shown here is derived from an EMBL/GenBank/DDBJ whole genome shotgun (WGS) entry which is preliminary data.</text>
</comment>
<dbReference type="InterPro" id="IPR010982">
    <property type="entry name" value="Lambda_DNA-bd_dom_sf"/>
</dbReference>
<dbReference type="SUPFAM" id="SSF47413">
    <property type="entry name" value="lambda repressor-like DNA-binding domains"/>
    <property type="match status" value="1"/>
</dbReference>
<keyword evidence="1" id="KW-0805">Transcription regulation</keyword>
<dbReference type="PROSITE" id="PS50932">
    <property type="entry name" value="HTH_LACI_2"/>
    <property type="match status" value="1"/>
</dbReference>
<evidence type="ECO:0000256" key="1">
    <source>
        <dbReference type="ARBA" id="ARBA00023015"/>
    </source>
</evidence>
<gene>
    <name evidence="5" type="ORF">KTH90_09945</name>
</gene>
<dbReference type="Proteomes" id="UP001314681">
    <property type="component" value="Unassembled WGS sequence"/>
</dbReference>
<dbReference type="Pfam" id="PF00356">
    <property type="entry name" value="LacI"/>
    <property type="match status" value="1"/>
</dbReference>
<name>A0ABS6K768_9FIRM</name>
<dbReference type="PANTHER" id="PTHR30146:SF152">
    <property type="entry name" value="TRANSCRIPTIONAL REGULATORY PROTEIN"/>
    <property type="match status" value="1"/>
</dbReference>
<evidence type="ECO:0000313" key="6">
    <source>
        <dbReference type="Proteomes" id="UP001314681"/>
    </source>
</evidence>
<dbReference type="PANTHER" id="PTHR30146">
    <property type="entry name" value="LACI-RELATED TRANSCRIPTIONAL REPRESSOR"/>
    <property type="match status" value="1"/>
</dbReference>
<keyword evidence="2 5" id="KW-0238">DNA-binding</keyword>
<protein>
    <submittedName>
        <fullName evidence="5">LacI family DNA-binding transcriptional regulator</fullName>
    </submittedName>
</protein>
<evidence type="ECO:0000313" key="5">
    <source>
        <dbReference type="EMBL" id="MBU9726337.1"/>
    </source>
</evidence>
<organism evidence="5 6">
    <name type="scientific">Diplocloster modestus</name>
    <dbReference type="NCBI Taxonomy" id="2850322"/>
    <lineage>
        <taxon>Bacteria</taxon>
        <taxon>Bacillati</taxon>
        <taxon>Bacillota</taxon>
        <taxon>Clostridia</taxon>
        <taxon>Lachnospirales</taxon>
        <taxon>Lachnospiraceae</taxon>
        <taxon>Diplocloster</taxon>
    </lineage>
</organism>
<keyword evidence="3" id="KW-0804">Transcription</keyword>
<keyword evidence="6" id="KW-1185">Reference proteome</keyword>
<evidence type="ECO:0000256" key="3">
    <source>
        <dbReference type="ARBA" id="ARBA00023163"/>
    </source>
</evidence>
<reference evidence="5 6" key="1">
    <citation type="submission" date="2021-06" db="EMBL/GenBank/DDBJ databases">
        <title>Description of novel taxa of the family Lachnospiraceae.</title>
        <authorList>
            <person name="Chaplin A.V."/>
            <person name="Sokolova S.R."/>
            <person name="Pikina A.P."/>
            <person name="Korzhanova M."/>
            <person name="Belova V."/>
            <person name="Korostin D."/>
            <person name="Efimov B.A."/>
        </authorList>
    </citation>
    <scope>NUCLEOTIDE SEQUENCE [LARGE SCALE GENOMIC DNA]</scope>
    <source>
        <strain evidence="5 6">ASD4241</strain>
    </source>
</reference>
<dbReference type="SMART" id="SM00354">
    <property type="entry name" value="HTH_LACI"/>
    <property type="match status" value="1"/>
</dbReference>
<dbReference type="GO" id="GO:0003677">
    <property type="term" value="F:DNA binding"/>
    <property type="evidence" value="ECO:0007669"/>
    <property type="project" value="UniProtKB-KW"/>
</dbReference>
<proteinExistence type="predicted"/>
<dbReference type="InterPro" id="IPR000843">
    <property type="entry name" value="HTH_LacI"/>
</dbReference>
<dbReference type="CDD" id="cd01392">
    <property type="entry name" value="HTH_LacI"/>
    <property type="match status" value="1"/>
</dbReference>
<dbReference type="InterPro" id="IPR025997">
    <property type="entry name" value="SBP_2_dom"/>
</dbReference>
<evidence type="ECO:0000256" key="2">
    <source>
        <dbReference type="ARBA" id="ARBA00023125"/>
    </source>
</evidence>
<dbReference type="EMBL" id="JAHQCX010000005">
    <property type="protein sequence ID" value="MBU9726337.1"/>
    <property type="molecule type" value="Genomic_DNA"/>
</dbReference>
<dbReference type="InterPro" id="IPR028082">
    <property type="entry name" value="Peripla_BP_I"/>
</dbReference>
<dbReference type="Gene3D" id="3.40.50.2300">
    <property type="match status" value="2"/>
</dbReference>
<dbReference type="Gene3D" id="1.10.260.40">
    <property type="entry name" value="lambda repressor-like DNA-binding domains"/>
    <property type="match status" value="1"/>
</dbReference>
<dbReference type="RefSeq" id="WP_238726722.1">
    <property type="nucleotide sequence ID" value="NZ_JAHQCX010000005.1"/>
</dbReference>
<dbReference type="SUPFAM" id="SSF53822">
    <property type="entry name" value="Periplasmic binding protein-like I"/>
    <property type="match status" value="1"/>
</dbReference>
<sequence>MKKVTLKQIAELADTSIGTVDRALNGRGRINEVTKQKILQIADELGYRPNKLASNLSRNKQLHLGILYPKYPTYFFDEMTAGVEQAAHALTDYNVDIRAFRCDYLNPESQLPLLDELKPEDYDGFVLNAGGSALIPYINRLADAGVTVATFNSDVRGSKRLFHVGVDPYLAGRISGELMGKIMGDKGSVCCLSGFHSVDAHTERMRGFIDKISEDYPGITVAGEFEYLDSDQLAEEISERMFRENPGIGGVYTTSSPGAIGVGWYLDKHPAVPRPVVSGFDVTPQLCTLTKKDLCTFVIYQNPSAQAYHSLMLLADYLLQGVLPGKKHLMLQPRIVLKETIDDYIFDPTLSYQFLK</sequence>
<accession>A0ABS6K768</accession>
<evidence type="ECO:0000259" key="4">
    <source>
        <dbReference type="PROSITE" id="PS50932"/>
    </source>
</evidence>
<dbReference type="CDD" id="cd06307">
    <property type="entry name" value="PBP1_sugar_binding"/>
    <property type="match status" value="1"/>
</dbReference>
<dbReference type="Pfam" id="PF13407">
    <property type="entry name" value="Peripla_BP_4"/>
    <property type="match status" value="1"/>
</dbReference>